<reference evidence="10 11" key="2">
    <citation type="submission" date="2019-01" db="EMBL/GenBank/DDBJ databases">
        <title>The decoding of complex shrimp genome reveals the adaptation for benthos swimmer, frequently molting mechanism and breeding impact on genome.</title>
        <authorList>
            <person name="Sun Y."/>
            <person name="Gao Y."/>
            <person name="Yu Y."/>
        </authorList>
    </citation>
    <scope>NUCLEOTIDE SEQUENCE [LARGE SCALE GENOMIC DNA]</scope>
    <source>
        <tissue evidence="10">Muscle</tissue>
    </source>
</reference>
<comment type="caution">
    <text evidence="10">The sequence shown here is derived from an EMBL/GenBank/DDBJ whole genome shotgun (WGS) entry which is preliminary data.</text>
</comment>
<keyword evidence="9" id="KW-0735">Signal-anchor</keyword>
<sequence length="209" mass="23986">MKMIGKVSPDKDLSTIGRYAVHTSVPNMASQKGMVDEALATYKKFLFVRHPFDRVLSAFKDKLESADKSSAYNFHKEIGAKIQQKYRSAGASPEGDNTTFSEFIRFISEPGHGTFEQRNEHWLSVHELCNPCAVKYDFVGKYESLKEDANYVLDWLGVTDLVKSFPASDRPFYARRYDPKYFNQLSHSDKMAFFTKYLADFVAFGYDFV</sequence>
<evidence type="ECO:0000256" key="3">
    <source>
        <dbReference type="ARBA" id="ARBA00022679"/>
    </source>
</evidence>
<evidence type="ECO:0000256" key="7">
    <source>
        <dbReference type="ARBA" id="ARBA00023136"/>
    </source>
</evidence>
<keyword evidence="7" id="KW-0472">Membrane</keyword>
<dbReference type="InterPro" id="IPR027417">
    <property type="entry name" value="P-loop_NTPase"/>
</dbReference>
<keyword evidence="4" id="KW-0812">Transmembrane</keyword>
<keyword evidence="5" id="KW-1133">Transmembrane helix</keyword>
<accession>A0A3R7LWM5</accession>
<dbReference type="PANTHER" id="PTHR12137:SF54">
    <property type="entry name" value="CARBOHYDRATE SULFOTRANSFERASE"/>
    <property type="match status" value="1"/>
</dbReference>
<evidence type="ECO:0000256" key="5">
    <source>
        <dbReference type="ARBA" id="ARBA00022989"/>
    </source>
</evidence>
<evidence type="ECO:0000256" key="4">
    <source>
        <dbReference type="ARBA" id="ARBA00022692"/>
    </source>
</evidence>
<comment type="similarity">
    <text evidence="2 9">Belongs to the sulfotransferase 2 family.</text>
</comment>
<keyword evidence="3 9" id="KW-0808">Transferase</keyword>
<dbReference type="SUPFAM" id="SSF52540">
    <property type="entry name" value="P-loop containing nucleoside triphosphate hydrolases"/>
    <property type="match status" value="1"/>
</dbReference>
<keyword evidence="6 9" id="KW-0333">Golgi apparatus</keyword>
<gene>
    <name evidence="10" type="ORF">C7M84_016927</name>
</gene>
<keyword evidence="8 9" id="KW-0325">Glycoprotein</keyword>
<dbReference type="PANTHER" id="PTHR12137">
    <property type="entry name" value="CARBOHYDRATE SULFOTRANSFERASE"/>
    <property type="match status" value="1"/>
</dbReference>
<evidence type="ECO:0000256" key="9">
    <source>
        <dbReference type="RuleBase" id="RU364020"/>
    </source>
</evidence>
<organism evidence="10 11">
    <name type="scientific">Penaeus vannamei</name>
    <name type="common">Whiteleg shrimp</name>
    <name type="synonym">Litopenaeus vannamei</name>
    <dbReference type="NCBI Taxonomy" id="6689"/>
    <lineage>
        <taxon>Eukaryota</taxon>
        <taxon>Metazoa</taxon>
        <taxon>Ecdysozoa</taxon>
        <taxon>Arthropoda</taxon>
        <taxon>Crustacea</taxon>
        <taxon>Multicrustacea</taxon>
        <taxon>Malacostraca</taxon>
        <taxon>Eumalacostraca</taxon>
        <taxon>Eucarida</taxon>
        <taxon>Decapoda</taxon>
        <taxon>Dendrobranchiata</taxon>
        <taxon>Penaeoidea</taxon>
        <taxon>Penaeidae</taxon>
        <taxon>Penaeus</taxon>
    </lineage>
</organism>
<dbReference type="EMBL" id="QCYY01003139">
    <property type="protein sequence ID" value="ROT65125.1"/>
    <property type="molecule type" value="Genomic_DNA"/>
</dbReference>
<reference evidence="10 11" key="1">
    <citation type="submission" date="2018-04" db="EMBL/GenBank/DDBJ databases">
        <authorList>
            <person name="Zhang X."/>
            <person name="Yuan J."/>
            <person name="Li F."/>
            <person name="Xiang J."/>
        </authorList>
    </citation>
    <scope>NUCLEOTIDE SEQUENCE [LARGE SCALE GENOMIC DNA]</scope>
    <source>
        <tissue evidence="10">Muscle</tissue>
    </source>
</reference>
<dbReference type="Proteomes" id="UP000283509">
    <property type="component" value="Unassembled WGS sequence"/>
</dbReference>
<dbReference type="InterPro" id="IPR005331">
    <property type="entry name" value="Sulfotransferase"/>
</dbReference>
<name>A0A3R7LWM5_PENVA</name>
<evidence type="ECO:0000256" key="8">
    <source>
        <dbReference type="ARBA" id="ARBA00023180"/>
    </source>
</evidence>
<keyword evidence="11" id="KW-1185">Reference proteome</keyword>
<evidence type="ECO:0000256" key="2">
    <source>
        <dbReference type="ARBA" id="ARBA00006339"/>
    </source>
</evidence>
<comment type="subcellular location">
    <subcellularLocation>
        <location evidence="1 9">Golgi apparatus membrane</location>
        <topology evidence="1 9">Single-pass type II membrane protein</topology>
    </subcellularLocation>
</comment>
<evidence type="ECO:0000313" key="11">
    <source>
        <dbReference type="Proteomes" id="UP000283509"/>
    </source>
</evidence>
<dbReference type="InterPro" id="IPR018011">
    <property type="entry name" value="Carb_sulfotrans_8-10"/>
</dbReference>
<dbReference type="EC" id="2.8.2.-" evidence="9"/>
<dbReference type="OrthoDB" id="2019940at2759"/>
<dbReference type="GO" id="GO:0000139">
    <property type="term" value="C:Golgi membrane"/>
    <property type="evidence" value="ECO:0007669"/>
    <property type="project" value="UniProtKB-SubCell"/>
</dbReference>
<evidence type="ECO:0000313" key="10">
    <source>
        <dbReference type="EMBL" id="ROT65125.1"/>
    </source>
</evidence>
<dbReference type="GO" id="GO:0008146">
    <property type="term" value="F:sulfotransferase activity"/>
    <property type="evidence" value="ECO:0007669"/>
    <property type="project" value="InterPro"/>
</dbReference>
<evidence type="ECO:0000256" key="1">
    <source>
        <dbReference type="ARBA" id="ARBA00004323"/>
    </source>
</evidence>
<proteinExistence type="inferred from homology"/>
<keyword evidence="9" id="KW-0119">Carbohydrate metabolism</keyword>
<evidence type="ECO:0000256" key="6">
    <source>
        <dbReference type="ARBA" id="ARBA00023034"/>
    </source>
</evidence>
<dbReference type="AlphaFoldDB" id="A0A3R7LWM5"/>
<dbReference type="Pfam" id="PF03567">
    <property type="entry name" value="Sulfotransfer_2"/>
    <property type="match status" value="1"/>
</dbReference>
<dbReference type="GO" id="GO:0016051">
    <property type="term" value="P:carbohydrate biosynthetic process"/>
    <property type="evidence" value="ECO:0007669"/>
    <property type="project" value="InterPro"/>
</dbReference>
<protein>
    <recommendedName>
        <fullName evidence="9">Carbohydrate sulfotransferase</fullName>
        <ecNumber evidence="9">2.8.2.-</ecNumber>
    </recommendedName>
</protein>